<name>A0A6P4DR03_ARADU</name>
<dbReference type="AlphaFoldDB" id="A0A6P4DR03"/>
<evidence type="ECO:0000313" key="3">
    <source>
        <dbReference type="RefSeq" id="XP_015969684.1"/>
    </source>
</evidence>
<reference evidence="3" key="2">
    <citation type="submission" date="2025-08" db="UniProtKB">
        <authorList>
            <consortium name="RefSeq"/>
        </authorList>
    </citation>
    <scope>IDENTIFICATION</scope>
    <source>
        <tissue evidence="3">Whole plant</tissue>
    </source>
</reference>
<organism evidence="2 3">
    <name type="scientific">Arachis duranensis</name>
    <name type="common">Wild peanut</name>
    <dbReference type="NCBI Taxonomy" id="130453"/>
    <lineage>
        <taxon>Eukaryota</taxon>
        <taxon>Viridiplantae</taxon>
        <taxon>Streptophyta</taxon>
        <taxon>Embryophyta</taxon>
        <taxon>Tracheophyta</taxon>
        <taxon>Spermatophyta</taxon>
        <taxon>Magnoliopsida</taxon>
        <taxon>eudicotyledons</taxon>
        <taxon>Gunneridae</taxon>
        <taxon>Pentapetalae</taxon>
        <taxon>rosids</taxon>
        <taxon>fabids</taxon>
        <taxon>Fabales</taxon>
        <taxon>Fabaceae</taxon>
        <taxon>Papilionoideae</taxon>
        <taxon>50 kb inversion clade</taxon>
        <taxon>dalbergioids sensu lato</taxon>
        <taxon>Dalbergieae</taxon>
        <taxon>Pterocarpus clade</taxon>
        <taxon>Arachis</taxon>
    </lineage>
</organism>
<accession>A0A6P4DR03</accession>
<dbReference type="RefSeq" id="XP_015969684.1">
    <property type="nucleotide sequence ID" value="XM_016114198.3"/>
</dbReference>
<gene>
    <name evidence="3" type="primary">LOC107493122</name>
</gene>
<dbReference type="Pfam" id="PF02458">
    <property type="entry name" value="Transferase"/>
    <property type="match status" value="1"/>
</dbReference>
<dbReference type="GeneID" id="107493122"/>
<dbReference type="Gene3D" id="3.30.559.10">
    <property type="entry name" value="Chloramphenicol acetyltransferase-like domain"/>
    <property type="match status" value="2"/>
</dbReference>
<sequence>MLEFVELPDCFYPRDAITIITPCAPTPKHSLYLSNLDDQKFLRFSIKYLYLFKKSVSIEALKCSLSRVLVDYYPLAGRLRKNNNNDDDDHKLEVDCNGEGAVLAEAFMDSTIEDLIEASKVPNKSWRKLMYKVEAQSFLDIPPLVVQVTNLRCGGMILCTAINHCLCDGIGTSQFLHAWAQLTKNPNTKLTIIPFHGRHVLKSRDPPQVRFPLPGYTKTKPTQQVELLKMMQSQPLVATSFTFGSHQVLQLKKQCIPSLKCTTFEVVAAHTWRSWIGSLNLNSDLTVKLLFSINIRKSMNLPQGYYGNGFVLGCAQSKVKDLVNNNNNNNNNNLHHGVKLVQQAKATTWDNNGEYIRSMIDFLEDKNVRTDLSTSMVISQWSKLGLEDLDFGVGKPLHMGPLTSDVYCLFLPVVGDPHAVRVLVSVPESMAESFRHHMMVKESWESHHEDVNTNGYHVQEKLFV</sequence>
<dbReference type="OrthoDB" id="671439at2759"/>
<keyword evidence="2" id="KW-1185">Reference proteome</keyword>
<dbReference type="PANTHER" id="PTHR31642:SF5">
    <property type="entry name" value="OS01G0104900 PROTEIN"/>
    <property type="match status" value="1"/>
</dbReference>
<dbReference type="KEGG" id="adu:107493122"/>
<evidence type="ECO:0000256" key="1">
    <source>
        <dbReference type="ARBA" id="ARBA00009861"/>
    </source>
</evidence>
<dbReference type="GO" id="GO:0016747">
    <property type="term" value="F:acyltransferase activity, transferring groups other than amino-acyl groups"/>
    <property type="evidence" value="ECO:0007669"/>
    <property type="project" value="TreeGrafter"/>
</dbReference>
<dbReference type="InterPro" id="IPR050317">
    <property type="entry name" value="Plant_Fungal_Acyltransferase"/>
</dbReference>
<evidence type="ECO:0000313" key="2">
    <source>
        <dbReference type="Proteomes" id="UP000515211"/>
    </source>
</evidence>
<keyword evidence="3" id="KW-0012">Acyltransferase</keyword>
<reference evidence="2" key="1">
    <citation type="journal article" date="2016" name="Nat. Genet.">
        <title>The genome sequences of Arachis duranensis and Arachis ipaensis, the diploid ancestors of cultivated peanut.</title>
        <authorList>
            <person name="Bertioli D.J."/>
            <person name="Cannon S.B."/>
            <person name="Froenicke L."/>
            <person name="Huang G."/>
            <person name="Farmer A.D."/>
            <person name="Cannon E.K."/>
            <person name="Liu X."/>
            <person name="Gao D."/>
            <person name="Clevenger J."/>
            <person name="Dash S."/>
            <person name="Ren L."/>
            <person name="Moretzsohn M.C."/>
            <person name="Shirasawa K."/>
            <person name="Huang W."/>
            <person name="Vidigal B."/>
            <person name="Abernathy B."/>
            <person name="Chu Y."/>
            <person name="Niederhuth C.E."/>
            <person name="Umale P."/>
            <person name="Araujo A.C."/>
            <person name="Kozik A."/>
            <person name="Kim K.D."/>
            <person name="Burow M.D."/>
            <person name="Varshney R.K."/>
            <person name="Wang X."/>
            <person name="Zhang X."/>
            <person name="Barkley N."/>
            <person name="Guimaraes P.M."/>
            <person name="Isobe S."/>
            <person name="Guo B."/>
            <person name="Liao B."/>
            <person name="Stalker H.T."/>
            <person name="Schmitz R.J."/>
            <person name="Scheffler B.E."/>
            <person name="Leal-Bertioli S.C."/>
            <person name="Xun X."/>
            <person name="Jackson S.A."/>
            <person name="Michelmore R."/>
            <person name="Ozias-Akins P."/>
        </authorList>
    </citation>
    <scope>NUCLEOTIDE SEQUENCE [LARGE SCALE GENOMIC DNA]</scope>
    <source>
        <strain evidence="2">cv. V14167</strain>
    </source>
</reference>
<keyword evidence="3" id="KW-0808">Transferase</keyword>
<protein>
    <submittedName>
        <fullName evidence="3">Alcohol acyltransferase 9</fullName>
    </submittedName>
</protein>
<comment type="similarity">
    <text evidence="1">Belongs to the plant acyltransferase family.</text>
</comment>
<dbReference type="InterPro" id="IPR023213">
    <property type="entry name" value="CAT-like_dom_sf"/>
</dbReference>
<proteinExistence type="inferred from homology"/>
<dbReference type="Proteomes" id="UP000515211">
    <property type="component" value="Chromosome 6"/>
</dbReference>
<dbReference type="PANTHER" id="PTHR31642">
    <property type="entry name" value="TRICHOTHECENE 3-O-ACETYLTRANSFERASE"/>
    <property type="match status" value="1"/>
</dbReference>